<reference evidence="2" key="2">
    <citation type="submission" date="2020-12" db="EMBL/GenBank/DDBJ databases">
        <authorList>
            <person name="Kanost M."/>
        </authorList>
    </citation>
    <scope>NUCLEOTIDE SEQUENCE</scope>
</reference>
<evidence type="ECO:0008006" key="4">
    <source>
        <dbReference type="Google" id="ProtNLM"/>
    </source>
</evidence>
<evidence type="ECO:0000313" key="3">
    <source>
        <dbReference type="Proteomes" id="UP000791440"/>
    </source>
</evidence>
<sequence>MKFFVTFVALVAVAVAFPNKPAVNLESELEAIIAAIHSPSTDPATAALLEQQLEAILGGGPVVPQPIAVGPAPVDHYPISIGPAIVDFPLPDGGAVSAPCDLVPSPSPSPVVVGPIAPGSPAPLVQLIVNVNAGAGIGGAIAEVEKPQPVIIVDEADNSVPAPGAPVPIDPVDVVDITPVVVVDPVQVVDVAPIAIEPVQVGSPVFPSPAINLPDELN</sequence>
<dbReference type="OrthoDB" id="7491799at2759"/>
<organism evidence="2 3">
    <name type="scientific">Manduca sexta</name>
    <name type="common">Tobacco hawkmoth</name>
    <name type="synonym">Tobacco hornworm</name>
    <dbReference type="NCBI Taxonomy" id="7130"/>
    <lineage>
        <taxon>Eukaryota</taxon>
        <taxon>Metazoa</taxon>
        <taxon>Ecdysozoa</taxon>
        <taxon>Arthropoda</taxon>
        <taxon>Hexapoda</taxon>
        <taxon>Insecta</taxon>
        <taxon>Pterygota</taxon>
        <taxon>Neoptera</taxon>
        <taxon>Endopterygota</taxon>
        <taxon>Lepidoptera</taxon>
        <taxon>Glossata</taxon>
        <taxon>Ditrysia</taxon>
        <taxon>Bombycoidea</taxon>
        <taxon>Sphingidae</taxon>
        <taxon>Sphinginae</taxon>
        <taxon>Sphingini</taxon>
        <taxon>Manduca</taxon>
    </lineage>
</organism>
<evidence type="ECO:0000313" key="2">
    <source>
        <dbReference type="EMBL" id="KAG6458476.1"/>
    </source>
</evidence>
<dbReference type="EMBL" id="JH668585">
    <property type="protein sequence ID" value="KAG6458476.1"/>
    <property type="molecule type" value="Genomic_DNA"/>
</dbReference>
<keyword evidence="3" id="KW-1185">Reference proteome</keyword>
<accession>A0A921ZIN5</accession>
<comment type="caution">
    <text evidence="2">The sequence shown here is derived from an EMBL/GenBank/DDBJ whole genome shotgun (WGS) entry which is preliminary data.</text>
</comment>
<feature type="signal peptide" evidence="1">
    <location>
        <begin position="1"/>
        <end position="16"/>
    </location>
</feature>
<protein>
    <recommendedName>
        <fullName evidence="4">Cuticle protein</fullName>
    </recommendedName>
</protein>
<name>A0A921ZIN5_MANSE</name>
<reference evidence="2" key="1">
    <citation type="journal article" date="2016" name="Insect Biochem. Mol. Biol.">
        <title>Multifaceted biological insights from a draft genome sequence of the tobacco hornworm moth, Manduca sexta.</title>
        <authorList>
            <person name="Kanost M.R."/>
            <person name="Arrese E.L."/>
            <person name="Cao X."/>
            <person name="Chen Y.R."/>
            <person name="Chellapilla S."/>
            <person name="Goldsmith M.R."/>
            <person name="Grosse-Wilde E."/>
            <person name="Heckel D.G."/>
            <person name="Herndon N."/>
            <person name="Jiang H."/>
            <person name="Papanicolaou A."/>
            <person name="Qu J."/>
            <person name="Soulages J.L."/>
            <person name="Vogel H."/>
            <person name="Walters J."/>
            <person name="Waterhouse R.M."/>
            <person name="Ahn S.J."/>
            <person name="Almeida F.C."/>
            <person name="An C."/>
            <person name="Aqrawi P."/>
            <person name="Bretschneider A."/>
            <person name="Bryant W.B."/>
            <person name="Bucks S."/>
            <person name="Chao H."/>
            <person name="Chevignon G."/>
            <person name="Christen J.M."/>
            <person name="Clarke D.F."/>
            <person name="Dittmer N.T."/>
            <person name="Ferguson L.C.F."/>
            <person name="Garavelou S."/>
            <person name="Gordon K.H.J."/>
            <person name="Gunaratna R.T."/>
            <person name="Han Y."/>
            <person name="Hauser F."/>
            <person name="He Y."/>
            <person name="Heidel-Fischer H."/>
            <person name="Hirsh A."/>
            <person name="Hu Y."/>
            <person name="Jiang H."/>
            <person name="Kalra D."/>
            <person name="Klinner C."/>
            <person name="Konig C."/>
            <person name="Kovar C."/>
            <person name="Kroll A.R."/>
            <person name="Kuwar S.S."/>
            <person name="Lee S.L."/>
            <person name="Lehman R."/>
            <person name="Li K."/>
            <person name="Li Z."/>
            <person name="Liang H."/>
            <person name="Lovelace S."/>
            <person name="Lu Z."/>
            <person name="Mansfield J.H."/>
            <person name="McCulloch K.J."/>
            <person name="Mathew T."/>
            <person name="Morton B."/>
            <person name="Muzny D.M."/>
            <person name="Neunemann D."/>
            <person name="Ongeri F."/>
            <person name="Pauchet Y."/>
            <person name="Pu L.L."/>
            <person name="Pyrousis I."/>
            <person name="Rao X.J."/>
            <person name="Redding A."/>
            <person name="Roesel C."/>
            <person name="Sanchez-Gracia A."/>
            <person name="Schaack S."/>
            <person name="Shukla A."/>
            <person name="Tetreau G."/>
            <person name="Wang Y."/>
            <person name="Xiong G.H."/>
            <person name="Traut W."/>
            <person name="Walsh T.K."/>
            <person name="Worley K.C."/>
            <person name="Wu D."/>
            <person name="Wu W."/>
            <person name="Wu Y.Q."/>
            <person name="Zhang X."/>
            <person name="Zou Z."/>
            <person name="Zucker H."/>
            <person name="Briscoe A.D."/>
            <person name="Burmester T."/>
            <person name="Clem R.J."/>
            <person name="Feyereisen R."/>
            <person name="Grimmelikhuijzen C.J.P."/>
            <person name="Hamodrakas S.J."/>
            <person name="Hansson B.S."/>
            <person name="Huguet E."/>
            <person name="Jermiin L.S."/>
            <person name="Lan Q."/>
            <person name="Lehman H.K."/>
            <person name="Lorenzen M."/>
            <person name="Merzendorfer H."/>
            <person name="Michalopoulos I."/>
            <person name="Morton D.B."/>
            <person name="Muthukrishnan S."/>
            <person name="Oakeshott J.G."/>
            <person name="Palmer W."/>
            <person name="Park Y."/>
            <person name="Passarelli A.L."/>
            <person name="Rozas J."/>
            <person name="Schwartz L.M."/>
            <person name="Smith W."/>
            <person name="Southgate A."/>
            <person name="Vilcinskas A."/>
            <person name="Vogt R."/>
            <person name="Wang P."/>
            <person name="Werren J."/>
            <person name="Yu X.Q."/>
            <person name="Zhou J.J."/>
            <person name="Brown S.J."/>
            <person name="Scherer S.E."/>
            <person name="Richards S."/>
            <person name="Blissard G.W."/>
        </authorList>
    </citation>
    <scope>NUCLEOTIDE SEQUENCE</scope>
</reference>
<proteinExistence type="predicted"/>
<dbReference type="Proteomes" id="UP000791440">
    <property type="component" value="Unassembled WGS sequence"/>
</dbReference>
<feature type="chain" id="PRO_5037227105" description="Cuticle protein" evidence="1">
    <location>
        <begin position="17"/>
        <end position="218"/>
    </location>
</feature>
<evidence type="ECO:0000256" key="1">
    <source>
        <dbReference type="SAM" id="SignalP"/>
    </source>
</evidence>
<gene>
    <name evidence="2" type="ORF">O3G_MSEX010884</name>
</gene>
<dbReference type="AlphaFoldDB" id="A0A921ZIN5"/>
<keyword evidence="1" id="KW-0732">Signal</keyword>